<evidence type="ECO:0000256" key="3">
    <source>
        <dbReference type="SAM" id="SignalP"/>
    </source>
</evidence>
<dbReference type="InterPro" id="IPR029052">
    <property type="entry name" value="Metallo-depent_PP-like"/>
</dbReference>
<comment type="caution">
    <text evidence="5">The sequence shown here is derived from an EMBL/GenBank/DDBJ whole genome shotgun (WGS) entry which is preliminary data.</text>
</comment>
<reference evidence="5" key="2">
    <citation type="submission" date="2021-04" db="EMBL/GenBank/DDBJ databases">
        <authorList>
            <person name="Gilroy R."/>
        </authorList>
    </citation>
    <scope>NUCLEOTIDE SEQUENCE</scope>
    <source>
        <strain evidence="5">ChiGjej6B6-1540</strain>
    </source>
</reference>
<dbReference type="GO" id="GO:0016020">
    <property type="term" value="C:membrane"/>
    <property type="evidence" value="ECO:0007669"/>
    <property type="project" value="GOC"/>
</dbReference>
<feature type="signal peptide" evidence="3">
    <location>
        <begin position="1"/>
        <end position="23"/>
    </location>
</feature>
<accession>A0A9D1UPA5</accession>
<keyword evidence="1" id="KW-0479">Metal-binding</keyword>
<keyword evidence="3" id="KW-0732">Signal</keyword>
<dbReference type="Pfam" id="PF00149">
    <property type="entry name" value="Metallophos"/>
    <property type="match status" value="1"/>
</dbReference>
<dbReference type="AlphaFoldDB" id="A0A9D1UPA5"/>
<reference evidence="5" key="1">
    <citation type="journal article" date="2021" name="PeerJ">
        <title>Extensive microbial diversity within the chicken gut microbiome revealed by metagenomics and culture.</title>
        <authorList>
            <person name="Gilroy R."/>
            <person name="Ravi A."/>
            <person name="Getino M."/>
            <person name="Pursley I."/>
            <person name="Horton D.L."/>
            <person name="Alikhan N.F."/>
            <person name="Baker D."/>
            <person name="Gharbi K."/>
            <person name="Hall N."/>
            <person name="Watson M."/>
            <person name="Adriaenssens E.M."/>
            <person name="Foster-Nyarko E."/>
            <person name="Jarju S."/>
            <person name="Secka A."/>
            <person name="Antonio M."/>
            <person name="Oren A."/>
            <person name="Chaudhuri R.R."/>
            <person name="La Ragione R."/>
            <person name="Hildebrand F."/>
            <person name="Pallen M.J."/>
        </authorList>
    </citation>
    <scope>NUCLEOTIDE SEQUENCE</scope>
    <source>
        <strain evidence="5">ChiGjej6B6-1540</strain>
    </source>
</reference>
<evidence type="ECO:0000256" key="1">
    <source>
        <dbReference type="ARBA" id="ARBA00022723"/>
    </source>
</evidence>
<dbReference type="PANTHER" id="PTHR31302:SF31">
    <property type="entry name" value="PHOSPHODIESTERASE YAEI"/>
    <property type="match status" value="1"/>
</dbReference>
<dbReference type="GO" id="GO:0008758">
    <property type="term" value="F:UDP-2,3-diacylglucosamine hydrolase activity"/>
    <property type="evidence" value="ECO:0007669"/>
    <property type="project" value="TreeGrafter"/>
</dbReference>
<dbReference type="GO" id="GO:0009245">
    <property type="term" value="P:lipid A biosynthetic process"/>
    <property type="evidence" value="ECO:0007669"/>
    <property type="project" value="TreeGrafter"/>
</dbReference>
<dbReference type="Gene3D" id="3.60.21.10">
    <property type="match status" value="1"/>
</dbReference>
<protein>
    <submittedName>
        <fullName evidence="5">Metallophosphoesterase</fullName>
    </submittedName>
</protein>
<evidence type="ECO:0000313" key="5">
    <source>
        <dbReference type="EMBL" id="HIW93780.1"/>
    </source>
</evidence>
<feature type="chain" id="PRO_5039666057" evidence="3">
    <location>
        <begin position="24"/>
        <end position="277"/>
    </location>
</feature>
<keyword evidence="2" id="KW-0378">Hydrolase</keyword>
<name>A0A9D1UPA5_9FIRM</name>
<evidence type="ECO:0000313" key="6">
    <source>
        <dbReference type="Proteomes" id="UP000824192"/>
    </source>
</evidence>
<proteinExistence type="predicted"/>
<dbReference type="InterPro" id="IPR051158">
    <property type="entry name" value="Metallophosphoesterase_sf"/>
</dbReference>
<evidence type="ECO:0000256" key="2">
    <source>
        <dbReference type="ARBA" id="ARBA00022801"/>
    </source>
</evidence>
<evidence type="ECO:0000259" key="4">
    <source>
        <dbReference type="Pfam" id="PF00149"/>
    </source>
</evidence>
<dbReference type="Proteomes" id="UP000824192">
    <property type="component" value="Unassembled WGS sequence"/>
</dbReference>
<dbReference type="SUPFAM" id="SSF56300">
    <property type="entry name" value="Metallo-dependent phosphatases"/>
    <property type="match status" value="1"/>
</dbReference>
<gene>
    <name evidence="5" type="ORF">H9868_04480</name>
</gene>
<dbReference type="PANTHER" id="PTHR31302">
    <property type="entry name" value="TRANSMEMBRANE PROTEIN WITH METALLOPHOSPHOESTERASE DOMAIN-RELATED"/>
    <property type="match status" value="1"/>
</dbReference>
<feature type="domain" description="Calcineurin-like phosphoesterase" evidence="4">
    <location>
        <begin position="45"/>
        <end position="208"/>
    </location>
</feature>
<dbReference type="InterPro" id="IPR004843">
    <property type="entry name" value="Calcineurin-like_PHP"/>
</dbReference>
<organism evidence="5 6">
    <name type="scientific">Candidatus Flavonifractor merdipullorum</name>
    <dbReference type="NCBI Taxonomy" id="2838590"/>
    <lineage>
        <taxon>Bacteria</taxon>
        <taxon>Bacillati</taxon>
        <taxon>Bacillota</taxon>
        <taxon>Clostridia</taxon>
        <taxon>Eubacteriales</taxon>
        <taxon>Oscillospiraceae</taxon>
        <taxon>Flavonifractor</taxon>
    </lineage>
</organism>
<sequence>MKKNTKRILIAAAAGLAVTALCALDPRLSVRTYEVTTEKLTQPVRLALVTDLHSCRYGDGQKTLLAALDEAQPDVLLLSGDIVDDELPEEPAWTFLSAAASRYPTYYVTGNHEFWSGRVDGIKEQMAQLGINVMDGVTTTKILDGQPLSISGVDDPEVGESLWQRELAFCAGAIDDGTFSLLLSHRPERINAYTGLGFDLVLAGHAHGGQWRLPGLINGVLAPNQGLFPAYAGGNYTLDDDTHLIVSRGLARESTRIPRLFNRPELVIVDVLPTDEK</sequence>
<dbReference type="EMBL" id="DXGA01000098">
    <property type="protein sequence ID" value="HIW93780.1"/>
    <property type="molecule type" value="Genomic_DNA"/>
</dbReference>
<dbReference type="GO" id="GO:0046872">
    <property type="term" value="F:metal ion binding"/>
    <property type="evidence" value="ECO:0007669"/>
    <property type="project" value="UniProtKB-KW"/>
</dbReference>